<accession>A0ABR7QXE0</accession>
<evidence type="ECO:0000313" key="3">
    <source>
        <dbReference type="Proteomes" id="UP000651208"/>
    </source>
</evidence>
<gene>
    <name evidence="2" type="ORF">FcAc13_06050</name>
</gene>
<proteinExistence type="predicted"/>
<evidence type="ECO:0000256" key="1">
    <source>
        <dbReference type="SAM" id="MobiDB-lite"/>
    </source>
</evidence>
<feature type="region of interest" description="Disordered" evidence="1">
    <location>
        <begin position="1"/>
        <end position="21"/>
    </location>
</feature>
<feature type="compositionally biased region" description="Polar residues" evidence="1">
    <location>
        <begin position="8"/>
        <end position="20"/>
    </location>
</feature>
<reference evidence="2 3" key="1">
    <citation type="submission" date="2020-06" db="EMBL/GenBank/DDBJ databases">
        <title>Frischella cerana isolated from Apis cerana gut homogenate.</title>
        <authorList>
            <person name="Wolter L.A."/>
            <person name="Suenami S."/>
            <person name="Miyazaki R."/>
        </authorList>
    </citation>
    <scope>NUCLEOTIDE SEQUENCE [LARGE SCALE GENOMIC DNA]</scope>
    <source>
        <strain evidence="2 3">Ac13</strain>
    </source>
</reference>
<dbReference type="RefSeq" id="WP_187755317.1">
    <property type="nucleotide sequence ID" value="NZ_JABURY010000015.1"/>
</dbReference>
<sequence length="66" mass="7333">MVNPKDINFSQTTINKNFDNPDNFAKSLGQSKNNINIDKNANIIKNSGADNVMKNMKPIRVVNVKG</sequence>
<organism evidence="2 3">
    <name type="scientific">Frischella japonica</name>
    <dbReference type="NCBI Taxonomy" id="2741544"/>
    <lineage>
        <taxon>Bacteria</taxon>
        <taxon>Pseudomonadati</taxon>
        <taxon>Pseudomonadota</taxon>
        <taxon>Gammaproteobacteria</taxon>
        <taxon>Orbales</taxon>
        <taxon>Orbaceae</taxon>
        <taxon>Frischella</taxon>
    </lineage>
</organism>
<protein>
    <submittedName>
        <fullName evidence="2">Uncharacterized protein</fullName>
    </submittedName>
</protein>
<keyword evidence="3" id="KW-1185">Reference proteome</keyword>
<dbReference type="EMBL" id="JABURY010000015">
    <property type="protein sequence ID" value="MBC9130870.1"/>
    <property type="molecule type" value="Genomic_DNA"/>
</dbReference>
<dbReference type="Proteomes" id="UP000651208">
    <property type="component" value="Unassembled WGS sequence"/>
</dbReference>
<name>A0ABR7QXE0_9GAMM</name>
<evidence type="ECO:0000313" key="2">
    <source>
        <dbReference type="EMBL" id="MBC9130870.1"/>
    </source>
</evidence>
<comment type="caution">
    <text evidence="2">The sequence shown here is derived from an EMBL/GenBank/DDBJ whole genome shotgun (WGS) entry which is preliminary data.</text>
</comment>